<evidence type="ECO:0000313" key="5">
    <source>
        <dbReference type="Proteomes" id="UP000076532"/>
    </source>
</evidence>
<dbReference type="Pfam" id="PF25426">
    <property type="entry name" value="AAA_lid_BCS1"/>
    <property type="match status" value="1"/>
</dbReference>
<proteinExistence type="predicted"/>
<dbReference type="OrthoDB" id="10251412at2759"/>
<keyword evidence="1" id="KW-0547">Nucleotide-binding</keyword>
<keyword evidence="5" id="KW-1185">Reference proteome</keyword>
<gene>
    <name evidence="4" type="ORF">FIBSPDRAFT_948416</name>
</gene>
<reference evidence="4 5" key="1">
    <citation type="journal article" date="2016" name="Mol. Biol. Evol.">
        <title>Comparative Genomics of Early-Diverging Mushroom-Forming Fungi Provides Insights into the Origins of Lignocellulose Decay Capabilities.</title>
        <authorList>
            <person name="Nagy L.G."/>
            <person name="Riley R."/>
            <person name="Tritt A."/>
            <person name="Adam C."/>
            <person name="Daum C."/>
            <person name="Floudas D."/>
            <person name="Sun H."/>
            <person name="Yadav J.S."/>
            <person name="Pangilinan J."/>
            <person name="Larsson K.H."/>
            <person name="Matsuura K."/>
            <person name="Barry K."/>
            <person name="Labutti K."/>
            <person name="Kuo R."/>
            <person name="Ohm R.A."/>
            <person name="Bhattacharya S.S."/>
            <person name="Shirouzu T."/>
            <person name="Yoshinaga Y."/>
            <person name="Martin F.M."/>
            <person name="Grigoriev I.V."/>
            <person name="Hibbett D.S."/>
        </authorList>
    </citation>
    <scope>NUCLEOTIDE SEQUENCE [LARGE SCALE GENOMIC DNA]</scope>
    <source>
        <strain evidence="4 5">CBS 109695</strain>
    </source>
</reference>
<keyword evidence="2" id="KW-0067">ATP-binding</keyword>
<evidence type="ECO:0000256" key="2">
    <source>
        <dbReference type="ARBA" id="ARBA00022840"/>
    </source>
</evidence>
<evidence type="ECO:0000256" key="1">
    <source>
        <dbReference type="ARBA" id="ARBA00022741"/>
    </source>
</evidence>
<protein>
    <recommendedName>
        <fullName evidence="3">Mitochondrial chaperone BCS1-like ATPase lid domain-containing protein</fullName>
    </recommendedName>
</protein>
<dbReference type="AlphaFoldDB" id="A0A166QSA0"/>
<dbReference type="GO" id="GO:0005524">
    <property type="term" value="F:ATP binding"/>
    <property type="evidence" value="ECO:0007669"/>
    <property type="project" value="UniProtKB-KW"/>
</dbReference>
<evidence type="ECO:0000259" key="3">
    <source>
        <dbReference type="Pfam" id="PF25426"/>
    </source>
</evidence>
<dbReference type="EMBL" id="KV417508">
    <property type="protein sequence ID" value="KZP27482.1"/>
    <property type="molecule type" value="Genomic_DNA"/>
</dbReference>
<dbReference type="Proteomes" id="UP000076532">
    <property type="component" value="Unassembled WGS sequence"/>
</dbReference>
<name>A0A166QSA0_9AGAM</name>
<sequence>MFDIYSLPAIIVNLQRHAHCPRLPPPRALHHPSEDLDGAFAWSRLDPALSRPGPMYLWVEFRNTGKWQAEALFRNFFPSMEESATKNAEMEKELRGIGLRTTPAPQSPTISMLWSMSPSSLVSSVDLFSVSPPFSPTHSLASRNSAMPMPGPDMSGAKNRVYMPLPVEENITSLAHSAKPLDAARLAFLPQKFADECPDEELSVAALQGHLLKNKWNPEAGASEVVAWILSEHGLRERLAREKEMCGEKLEVSREKADLEKKGLELAHIQVQLQEKETKDLAEADRKKDAEAKAVAASPVINDAAAADKPAKDRLHLQRRAV</sequence>
<dbReference type="InterPro" id="IPR057495">
    <property type="entry name" value="AAA_lid_BCS1"/>
</dbReference>
<feature type="domain" description="Mitochondrial chaperone BCS1-like ATPase lid" evidence="3">
    <location>
        <begin position="189"/>
        <end position="224"/>
    </location>
</feature>
<accession>A0A166QSA0</accession>
<organism evidence="4 5">
    <name type="scientific">Athelia psychrophila</name>
    <dbReference type="NCBI Taxonomy" id="1759441"/>
    <lineage>
        <taxon>Eukaryota</taxon>
        <taxon>Fungi</taxon>
        <taxon>Dikarya</taxon>
        <taxon>Basidiomycota</taxon>
        <taxon>Agaricomycotina</taxon>
        <taxon>Agaricomycetes</taxon>
        <taxon>Agaricomycetidae</taxon>
        <taxon>Atheliales</taxon>
        <taxon>Atheliaceae</taxon>
        <taxon>Athelia</taxon>
    </lineage>
</organism>
<evidence type="ECO:0000313" key="4">
    <source>
        <dbReference type="EMBL" id="KZP27482.1"/>
    </source>
</evidence>